<feature type="compositionally biased region" description="Polar residues" evidence="1">
    <location>
        <begin position="295"/>
        <end position="306"/>
    </location>
</feature>
<dbReference type="Gene3D" id="3.30.530.20">
    <property type="match status" value="1"/>
</dbReference>
<dbReference type="OrthoDB" id="152596at2"/>
<feature type="domain" description="Coenzyme Q-binding protein COQ10 START" evidence="2">
    <location>
        <begin position="10"/>
        <end position="112"/>
    </location>
</feature>
<reference evidence="4" key="1">
    <citation type="submission" date="2018-12" db="EMBL/GenBank/DDBJ databases">
        <title>Tengunoibacter tsumagoiensis gen. nov., sp. nov., Dictyobacter kobayashii sp. nov., D. alpinus sp. nov., and D. joshuensis sp. nov. and description of Dictyobacteraceae fam. nov. within the order Ktedonobacterales isolated from Tengu-no-mugimeshi.</title>
        <authorList>
            <person name="Wang C.M."/>
            <person name="Zheng Y."/>
            <person name="Sakai Y."/>
            <person name="Toyoda A."/>
            <person name="Minakuchi Y."/>
            <person name="Abe K."/>
            <person name="Yokota A."/>
            <person name="Yabe S."/>
        </authorList>
    </citation>
    <scope>NUCLEOTIDE SEQUENCE [LARGE SCALE GENOMIC DNA]</scope>
    <source>
        <strain evidence="4">Uno11</strain>
    </source>
</reference>
<feature type="compositionally biased region" description="Low complexity" evidence="1">
    <location>
        <begin position="219"/>
        <end position="229"/>
    </location>
</feature>
<comment type="caution">
    <text evidence="3">The sequence shown here is derived from an EMBL/GenBank/DDBJ whole genome shotgun (WGS) entry which is preliminary data.</text>
</comment>
<protein>
    <recommendedName>
        <fullName evidence="2">Coenzyme Q-binding protein COQ10 START domain-containing protein</fullName>
    </recommendedName>
</protein>
<accession>A0A402AL42</accession>
<evidence type="ECO:0000259" key="2">
    <source>
        <dbReference type="Pfam" id="PF03364"/>
    </source>
</evidence>
<dbReference type="InterPro" id="IPR005031">
    <property type="entry name" value="COQ10_START"/>
</dbReference>
<keyword evidence="4" id="KW-1185">Reference proteome</keyword>
<dbReference type="Pfam" id="PF03364">
    <property type="entry name" value="Polyketide_cyc"/>
    <property type="match status" value="1"/>
</dbReference>
<dbReference type="RefSeq" id="WP_126551632.1">
    <property type="nucleotide sequence ID" value="NZ_BIFS01000001.1"/>
</dbReference>
<dbReference type="EMBL" id="BIFS01000001">
    <property type="protein sequence ID" value="GCE19823.1"/>
    <property type="molecule type" value="Genomic_DNA"/>
</dbReference>
<feature type="compositionally biased region" description="Polar residues" evidence="1">
    <location>
        <begin position="163"/>
        <end position="184"/>
    </location>
</feature>
<organism evidence="3 4">
    <name type="scientific">Dictyobacter kobayashii</name>
    <dbReference type="NCBI Taxonomy" id="2014872"/>
    <lineage>
        <taxon>Bacteria</taxon>
        <taxon>Bacillati</taxon>
        <taxon>Chloroflexota</taxon>
        <taxon>Ktedonobacteria</taxon>
        <taxon>Ktedonobacterales</taxon>
        <taxon>Dictyobacteraceae</taxon>
        <taxon>Dictyobacter</taxon>
    </lineage>
</organism>
<evidence type="ECO:0000256" key="1">
    <source>
        <dbReference type="SAM" id="MobiDB-lite"/>
    </source>
</evidence>
<dbReference type="InterPro" id="IPR023393">
    <property type="entry name" value="START-like_dom_sf"/>
</dbReference>
<dbReference type="PANTHER" id="PTHR33824:SF7">
    <property type="entry name" value="POLYKETIDE CYCLASE_DEHYDRASE AND LIPID TRANSPORT SUPERFAMILY PROTEIN"/>
    <property type="match status" value="1"/>
</dbReference>
<dbReference type="InterPro" id="IPR047137">
    <property type="entry name" value="ORF3"/>
</dbReference>
<sequence>MSEHHASVIVHAPVEQVYSFFTHFNDFPKFMSFVKEVTYYDDQRSHWVAQLAGSHEWDAVNEGWIPNQQIGWRSTNGLENTGLVRFEALGPDRTRVDVYISYTPPAGVIGQVVNSMGIDQRFQESLQQDLEHFARMVEEAPAGALDPMQSHYLFNKQSAVAQNKATERQAASMQSDPMMSSESLQSREQHVQQEEAQQQHLQQHEQTARQEQQDRERQVAQQQADQLRAQAEHDRAAYQEQAAKRNAPAERPLDPVYDTIGGRNASMDRAAIGDQDARSERYPQSHEDPMLARSPKQQAASDQPSVSDVEVESPWRASMHGTTTPEPPEEEDRHPEK</sequence>
<dbReference type="CDD" id="cd07817">
    <property type="entry name" value="SRPBCC_8"/>
    <property type="match status" value="1"/>
</dbReference>
<feature type="compositionally biased region" description="Basic and acidic residues" evidence="1">
    <location>
        <begin position="275"/>
        <end position="290"/>
    </location>
</feature>
<evidence type="ECO:0000313" key="3">
    <source>
        <dbReference type="EMBL" id="GCE19823.1"/>
    </source>
</evidence>
<dbReference type="Proteomes" id="UP000287188">
    <property type="component" value="Unassembled WGS sequence"/>
</dbReference>
<name>A0A402AL42_9CHLR</name>
<dbReference type="SUPFAM" id="SSF55961">
    <property type="entry name" value="Bet v1-like"/>
    <property type="match status" value="1"/>
</dbReference>
<proteinExistence type="predicted"/>
<dbReference type="PANTHER" id="PTHR33824">
    <property type="entry name" value="POLYKETIDE CYCLASE/DEHYDRASE AND LIPID TRANSPORT SUPERFAMILY PROTEIN"/>
    <property type="match status" value="1"/>
</dbReference>
<gene>
    <name evidence="3" type="ORF">KDK_36230</name>
</gene>
<evidence type="ECO:0000313" key="4">
    <source>
        <dbReference type="Proteomes" id="UP000287188"/>
    </source>
</evidence>
<feature type="region of interest" description="Disordered" evidence="1">
    <location>
        <begin position="163"/>
        <end position="337"/>
    </location>
</feature>
<dbReference type="AlphaFoldDB" id="A0A402AL42"/>
<feature type="compositionally biased region" description="Basic and acidic residues" evidence="1">
    <location>
        <begin position="202"/>
        <end position="218"/>
    </location>
</feature>